<sequence length="88" mass="9783">MVDIKFSLFEPARMWIMKDGRPRGFLDRDALRHFLEDLTDYTMGHAPLDSQLDSSPKPSSPPLHPEATGTPTGAIMGQKNGMTTPLSR</sequence>
<protein>
    <submittedName>
        <fullName evidence="2">Uncharacterized protein</fullName>
    </submittedName>
</protein>
<keyword evidence="3" id="KW-1185">Reference proteome</keyword>
<proteinExistence type="predicted"/>
<dbReference type="AlphaFoldDB" id="A0AAV7RIK2"/>
<reference evidence="2" key="1">
    <citation type="journal article" date="2022" name="bioRxiv">
        <title>Sequencing and chromosome-scale assembly of the giantPleurodeles waltlgenome.</title>
        <authorList>
            <person name="Brown T."/>
            <person name="Elewa A."/>
            <person name="Iarovenko S."/>
            <person name="Subramanian E."/>
            <person name="Araus A.J."/>
            <person name="Petzold A."/>
            <person name="Susuki M."/>
            <person name="Suzuki K.-i.T."/>
            <person name="Hayashi T."/>
            <person name="Toyoda A."/>
            <person name="Oliveira C."/>
            <person name="Osipova E."/>
            <person name="Leigh N.D."/>
            <person name="Simon A."/>
            <person name="Yun M.H."/>
        </authorList>
    </citation>
    <scope>NUCLEOTIDE SEQUENCE</scope>
    <source>
        <strain evidence="2">20211129_DDA</strain>
        <tissue evidence="2">Liver</tissue>
    </source>
</reference>
<evidence type="ECO:0000313" key="3">
    <source>
        <dbReference type="Proteomes" id="UP001066276"/>
    </source>
</evidence>
<feature type="compositionally biased region" description="Low complexity" evidence="1">
    <location>
        <begin position="47"/>
        <end position="57"/>
    </location>
</feature>
<accession>A0AAV7RIK2</accession>
<feature type="region of interest" description="Disordered" evidence="1">
    <location>
        <begin position="45"/>
        <end position="88"/>
    </location>
</feature>
<comment type="caution">
    <text evidence="2">The sequence shown here is derived from an EMBL/GenBank/DDBJ whole genome shotgun (WGS) entry which is preliminary data.</text>
</comment>
<evidence type="ECO:0000256" key="1">
    <source>
        <dbReference type="SAM" id="MobiDB-lite"/>
    </source>
</evidence>
<gene>
    <name evidence="2" type="ORF">NDU88_004158</name>
</gene>
<evidence type="ECO:0000313" key="2">
    <source>
        <dbReference type="EMBL" id="KAJ1151376.1"/>
    </source>
</evidence>
<dbReference type="Proteomes" id="UP001066276">
    <property type="component" value="Chromosome 5"/>
</dbReference>
<organism evidence="2 3">
    <name type="scientific">Pleurodeles waltl</name>
    <name type="common">Iberian ribbed newt</name>
    <dbReference type="NCBI Taxonomy" id="8319"/>
    <lineage>
        <taxon>Eukaryota</taxon>
        <taxon>Metazoa</taxon>
        <taxon>Chordata</taxon>
        <taxon>Craniata</taxon>
        <taxon>Vertebrata</taxon>
        <taxon>Euteleostomi</taxon>
        <taxon>Amphibia</taxon>
        <taxon>Batrachia</taxon>
        <taxon>Caudata</taxon>
        <taxon>Salamandroidea</taxon>
        <taxon>Salamandridae</taxon>
        <taxon>Pleurodelinae</taxon>
        <taxon>Pleurodeles</taxon>
    </lineage>
</organism>
<name>A0AAV7RIK2_PLEWA</name>
<dbReference type="EMBL" id="JANPWB010000009">
    <property type="protein sequence ID" value="KAJ1151376.1"/>
    <property type="molecule type" value="Genomic_DNA"/>
</dbReference>